<feature type="compositionally biased region" description="Low complexity" evidence="1">
    <location>
        <begin position="75"/>
        <end position="102"/>
    </location>
</feature>
<feature type="chain" id="PRO_5045708986" evidence="2">
    <location>
        <begin position="29"/>
        <end position="401"/>
    </location>
</feature>
<feature type="signal peptide" evidence="2">
    <location>
        <begin position="1"/>
        <end position="28"/>
    </location>
</feature>
<keyword evidence="4" id="KW-1185">Reference proteome</keyword>
<protein>
    <submittedName>
        <fullName evidence="3">Uncharacterized protein</fullName>
    </submittedName>
</protein>
<dbReference type="Proteomes" id="UP001642540">
    <property type="component" value="Unassembled WGS sequence"/>
</dbReference>
<feature type="region of interest" description="Disordered" evidence="1">
    <location>
        <begin position="72"/>
        <end position="107"/>
    </location>
</feature>
<reference evidence="3 4" key="1">
    <citation type="submission" date="2024-08" db="EMBL/GenBank/DDBJ databases">
        <authorList>
            <person name="Cucini C."/>
            <person name="Frati F."/>
        </authorList>
    </citation>
    <scope>NUCLEOTIDE SEQUENCE [LARGE SCALE GENOMIC DNA]</scope>
</reference>
<evidence type="ECO:0000313" key="3">
    <source>
        <dbReference type="EMBL" id="CAL8140391.1"/>
    </source>
</evidence>
<accession>A0ABP1S0I8</accession>
<sequence length="401" mass="44916">MAIQVLTFRAALLLVILFAAAVLRGGASLEEAKSRVRRHYYWNVKDDQLNNDNYSADLSNRYQRQAIGARASTFPPSLSSTTEEDPTTSTPFSTSTPDTTPDPNDKCGTYWSTPRGLHDPSPCFPPNSGCANPLCMQDLSPDDLYSCLWSSIITSSRYSRSLFSDSTPPPPIVIEVPGNCQPNNTPPAFINSTAIPTPNCFFHQNSTSFSKNATKCVCTKWDGSCPDEELKFCESDLLLTIANELIYKIMEISEMVQPGCSCDYELEQMLPVAIQAVDERKNLYRANMLLYQARETHICNRRRLMTCQPDGTCGCAPGTAQRVYQGKDIRIHSYYCYATQGNCDDDPADLIKQFKRGVELVRRHYGDPREPTHKDYESGCFINYCKNAAENIQNRIKSCSN</sequence>
<evidence type="ECO:0000313" key="4">
    <source>
        <dbReference type="Proteomes" id="UP001642540"/>
    </source>
</evidence>
<dbReference type="EMBL" id="CAXLJM020000136">
    <property type="protein sequence ID" value="CAL8140391.1"/>
    <property type="molecule type" value="Genomic_DNA"/>
</dbReference>
<organism evidence="3 4">
    <name type="scientific">Orchesella dallaii</name>
    <dbReference type="NCBI Taxonomy" id="48710"/>
    <lineage>
        <taxon>Eukaryota</taxon>
        <taxon>Metazoa</taxon>
        <taxon>Ecdysozoa</taxon>
        <taxon>Arthropoda</taxon>
        <taxon>Hexapoda</taxon>
        <taxon>Collembola</taxon>
        <taxon>Entomobryomorpha</taxon>
        <taxon>Entomobryoidea</taxon>
        <taxon>Orchesellidae</taxon>
        <taxon>Orchesellinae</taxon>
        <taxon>Orchesella</taxon>
    </lineage>
</organism>
<evidence type="ECO:0000256" key="2">
    <source>
        <dbReference type="SAM" id="SignalP"/>
    </source>
</evidence>
<comment type="caution">
    <text evidence="3">The sequence shown here is derived from an EMBL/GenBank/DDBJ whole genome shotgun (WGS) entry which is preliminary data.</text>
</comment>
<evidence type="ECO:0000256" key="1">
    <source>
        <dbReference type="SAM" id="MobiDB-lite"/>
    </source>
</evidence>
<name>A0ABP1S0I8_9HEXA</name>
<proteinExistence type="predicted"/>
<gene>
    <name evidence="3" type="ORF">ODALV1_LOCUS28270</name>
</gene>
<keyword evidence="2" id="KW-0732">Signal</keyword>